<keyword evidence="2" id="KW-1185">Reference proteome</keyword>
<sequence length="63" mass="6681">MSPRVAAPSMSCRLRRKELIWILSPDLAYSRSGCAAPRCALRAAVVRAGDTLKLTGAAPRALG</sequence>
<evidence type="ECO:0000313" key="1">
    <source>
        <dbReference type="EMBL" id="CAH0364914.1"/>
    </source>
</evidence>
<proteinExistence type="predicted"/>
<accession>A0A8J2WRZ2</accession>
<organism evidence="1 2">
    <name type="scientific">Pelagomonas calceolata</name>
    <dbReference type="NCBI Taxonomy" id="35677"/>
    <lineage>
        <taxon>Eukaryota</taxon>
        <taxon>Sar</taxon>
        <taxon>Stramenopiles</taxon>
        <taxon>Ochrophyta</taxon>
        <taxon>Pelagophyceae</taxon>
        <taxon>Pelagomonadales</taxon>
        <taxon>Pelagomonadaceae</taxon>
        <taxon>Pelagomonas</taxon>
    </lineage>
</organism>
<dbReference type="AlphaFoldDB" id="A0A8J2WRZ2"/>
<gene>
    <name evidence="1" type="ORF">PECAL_1P13050</name>
</gene>
<name>A0A8J2WRZ2_9STRA</name>
<dbReference type="Proteomes" id="UP000789595">
    <property type="component" value="Unassembled WGS sequence"/>
</dbReference>
<feature type="non-terminal residue" evidence="1">
    <location>
        <position position="63"/>
    </location>
</feature>
<evidence type="ECO:0000313" key="2">
    <source>
        <dbReference type="Proteomes" id="UP000789595"/>
    </source>
</evidence>
<comment type="caution">
    <text evidence="1">The sequence shown here is derived from an EMBL/GenBank/DDBJ whole genome shotgun (WGS) entry which is preliminary data.</text>
</comment>
<reference evidence="1" key="1">
    <citation type="submission" date="2021-11" db="EMBL/GenBank/DDBJ databases">
        <authorList>
            <consortium name="Genoscope - CEA"/>
            <person name="William W."/>
        </authorList>
    </citation>
    <scope>NUCLEOTIDE SEQUENCE</scope>
</reference>
<protein>
    <submittedName>
        <fullName evidence="1">Uncharacterized protein</fullName>
    </submittedName>
</protein>
<dbReference type="EMBL" id="CAKKNE010000001">
    <property type="protein sequence ID" value="CAH0364914.1"/>
    <property type="molecule type" value="Genomic_DNA"/>
</dbReference>